<dbReference type="NCBIfam" id="TIGR00215">
    <property type="entry name" value="lpxB"/>
    <property type="match status" value="1"/>
</dbReference>
<evidence type="ECO:0000256" key="5">
    <source>
        <dbReference type="ARBA" id="ARBA00022556"/>
    </source>
</evidence>
<keyword evidence="4" id="KW-0444">Lipid biosynthesis</keyword>
<evidence type="ECO:0000256" key="6">
    <source>
        <dbReference type="ARBA" id="ARBA00022676"/>
    </source>
</evidence>
<dbReference type="AlphaFoldDB" id="M5E253"/>
<dbReference type="SUPFAM" id="SSF53756">
    <property type="entry name" value="UDP-Glycosyltransferase/glycogen phosphorylase"/>
    <property type="match status" value="1"/>
</dbReference>
<evidence type="ECO:0000256" key="1">
    <source>
        <dbReference type="ARBA" id="ARBA00002056"/>
    </source>
</evidence>
<dbReference type="eggNOG" id="COG0763">
    <property type="taxonomic scope" value="Bacteria"/>
</dbReference>
<keyword evidence="12" id="KW-1185">Reference proteome</keyword>
<sequence length="381" mass="42271">MLKIMVSAGEISGDMHAAAVLKKVKAKYPEVEIFGMGSTALKEMGAEILIDPTEISTIGYIEAFKNLRQHFKHLSKLKELLRERKPDLVFLVDYSAFNMKLAKACSQAGIKAVNYFPPSAWVYNKKRAAKMASYGTKIAAVFPMEQDVYEQAGAEVTFVGHPLLDLVEVSAQKSELKKEFKIKAEARVIGLFPGSRRGEIESLLPEMLQAASELKKEKADLKFLVSAADGINKDYLQSFVEQSQIEAEIIEKSNYKIMKTAEFIITASGTTSLEAAILNTPQIICYQAAWTSYFLAKYIFKIEFVGLPNIIYGSQVVPELLQNDFKAEKVVEIALEWLNDQNKLNKIKKKLQTVREKLGGGGAVARTADLLLKEGGLKNSG</sequence>
<evidence type="ECO:0000313" key="12">
    <source>
        <dbReference type="Proteomes" id="UP000012063"/>
    </source>
</evidence>
<dbReference type="OrthoDB" id="9801642at2"/>
<dbReference type="PANTHER" id="PTHR30372:SF4">
    <property type="entry name" value="LIPID-A-DISACCHARIDE SYNTHASE, MITOCHONDRIAL-RELATED"/>
    <property type="match status" value="1"/>
</dbReference>
<dbReference type="GO" id="GO:0008915">
    <property type="term" value="F:lipid-A-disaccharide synthase activity"/>
    <property type="evidence" value="ECO:0007669"/>
    <property type="project" value="UniProtKB-UniRule"/>
</dbReference>
<dbReference type="EMBL" id="CAUI01000021">
    <property type="protein sequence ID" value="CCU80062.1"/>
    <property type="molecule type" value="Genomic_DNA"/>
</dbReference>
<organism evidence="11 12">
    <name type="scientific">Halanaerobium saccharolyticum subsp. saccharolyticum DSM 6643</name>
    <dbReference type="NCBI Taxonomy" id="1293054"/>
    <lineage>
        <taxon>Bacteria</taxon>
        <taxon>Bacillati</taxon>
        <taxon>Bacillota</taxon>
        <taxon>Clostridia</taxon>
        <taxon>Halanaerobiales</taxon>
        <taxon>Halanaerobiaceae</taxon>
        <taxon>Halanaerobium</taxon>
    </lineage>
</organism>
<accession>M5E253</accession>
<dbReference type="InterPro" id="IPR003835">
    <property type="entry name" value="Glyco_trans_19"/>
</dbReference>
<dbReference type="EC" id="2.4.1.182" evidence="2 10"/>
<evidence type="ECO:0000256" key="2">
    <source>
        <dbReference type="ARBA" id="ARBA00012687"/>
    </source>
</evidence>
<evidence type="ECO:0000256" key="3">
    <source>
        <dbReference type="ARBA" id="ARBA00020902"/>
    </source>
</evidence>
<evidence type="ECO:0000313" key="11">
    <source>
        <dbReference type="EMBL" id="CCU80062.1"/>
    </source>
</evidence>
<evidence type="ECO:0000256" key="9">
    <source>
        <dbReference type="ARBA" id="ARBA00048975"/>
    </source>
</evidence>
<comment type="catalytic activity">
    <reaction evidence="9">
        <text>a lipid X + a UDP-2-N,3-O-bis[(3R)-3-hydroxyacyl]-alpha-D-glucosamine = a lipid A disaccharide + UDP + H(+)</text>
        <dbReference type="Rhea" id="RHEA:67828"/>
        <dbReference type="ChEBI" id="CHEBI:15378"/>
        <dbReference type="ChEBI" id="CHEBI:58223"/>
        <dbReference type="ChEBI" id="CHEBI:137748"/>
        <dbReference type="ChEBI" id="CHEBI:176338"/>
        <dbReference type="ChEBI" id="CHEBI:176343"/>
        <dbReference type="EC" id="2.4.1.182"/>
    </reaction>
</comment>
<keyword evidence="8" id="KW-0443">Lipid metabolism</keyword>
<evidence type="ECO:0000256" key="7">
    <source>
        <dbReference type="ARBA" id="ARBA00022679"/>
    </source>
</evidence>
<evidence type="ECO:0000256" key="4">
    <source>
        <dbReference type="ARBA" id="ARBA00022516"/>
    </source>
</evidence>
<comment type="caution">
    <text evidence="11">The sequence shown here is derived from an EMBL/GenBank/DDBJ whole genome shotgun (WGS) entry which is preliminary data.</text>
</comment>
<keyword evidence="6 11" id="KW-0328">Glycosyltransferase</keyword>
<dbReference type="GO" id="GO:0009245">
    <property type="term" value="P:lipid A biosynthetic process"/>
    <property type="evidence" value="ECO:0007669"/>
    <property type="project" value="UniProtKB-UniRule"/>
</dbReference>
<gene>
    <name evidence="11" type="ORF">HSACCH_01818</name>
</gene>
<evidence type="ECO:0000256" key="8">
    <source>
        <dbReference type="ARBA" id="ARBA00023098"/>
    </source>
</evidence>
<dbReference type="PANTHER" id="PTHR30372">
    <property type="entry name" value="LIPID-A-DISACCHARIDE SYNTHASE"/>
    <property type="match status" value="1"/>
</dbReference>
<dbReference type="GO" id="GO:0016020">
    <property type="term" value="C:membrane"/>
    <property type="evidence" value="ECO:0007669"/>
    <property type="project" value="GOC"/>
</dbReference>
<proteinExistence type="predicted"/>
<dbReference type="RefSeq" id="WP_005489367.1">
    <property type="nucleotide sequence ID" value="NZ_CAUI01000021.1"/>
</dbReference>
<name>M5E253_9FIRM</name>
<dbReference type="InParanoid" id="M5E253"/>
<reference evidence="12" key="1">
    <citation type="journal article" date="2013" name="Genome Announc.">
        <title>Genome Sequence of Halanaerobium saccharolyticum subsp. saccharolyticum Strain DSM 6643T, a Halophilic Hydrogen-Producing Bacterium.</title>
        <authorList>
            <person name="Kivisto A."/>
            <person name="Larjo A."/>
            <person name="Ciranna A."/>
            <person name="Santala V."/>
            <person name="Roos C."/>
            <person name="Karp M."/>
        </authorList>
    </citation>
    <scope>NUCLEOTIDE SEQUENCE [LARGE SCALE GENOMIC DNA]</scope>
    <source>
        <strain evidence="12">DSM 6643</strain>
    </source>
</reference>
<comment type="function">
    <text evidence="1">Condensation of UDP-2,3-diacylglucosamine and 2,3-diacylglucosamine-1-phosphate to form lipid A disaccharide, a precursor of lipid A, a phosphorylated glycolipid that anchors the lipopolysaccharide to the outer membrane of the cell.</text>
</comment>
<dbReference type="Pfam" id="PF02684">
    <property type="entry name" value="LpxB"/>
    <property type="match status" value="1"/>
</dbReference>
<dbReference type="STRING" id="1293054.HSACCH_01818"/>
<dbReference type="Gene3D" id="3.40.50.2000">
    <property type="entry name" value="Glycogen Phosphorylase B"/>
    <property type="match status" value="1"/>
</dbReference>
<dbReference type="GO" id="GO:0005543">
    <property type="term" value="F:phospholipid binding"/>
    <property type="evidence" value="ECO:0007669"/>
    <property type="project" value="TreeGrafter"/>
</dbReference>
<keyword evidence="5" id="KW-0441">Lipid A biosynthesis</keyword>
<dbReference type="Proteomes" id="UP000012063">
    <property type="component" value="Unassembled WGS sequence"/>
</dbReference>
<protein>
    <recommendedName>
        <fullName evidence="3 10">Lipid-A-disaccharide synthase</fullName>
        <ecNumber evidence="2 10">2.4.1.182</ecNumber>
    </recommendedName>
</protein>
<evidence type="ECO:0000256" key="10">
    <source>
        <dbReference type="NCBIfam" id="TIGR00215"/>
    </source>
</evidence>
<keyword evidence="7 11" id="KW-0808">Transferase</keyword>